<dbReference type="Proteomes" id="UP000789759">
    <property type="component" value="Unassembled WGS sequence"/>
</dbReference>
<protein>
    <submittedName>
        <fullName evidence="1">17927_t:CDS:1</fullName>
    </submittedName>
</protein>
<dbReference type="GO" id="GO:0032021">
    <property type="term" value="C:NELF complex"/>
    <property type="evidence" value="ECO:0007669"/>
    <property type="project" value="TreeGrafter"/>
</dbReference>
<dbReference type="PANTHER" id="PTHR13503">
    <property type="entry name" value="NEGATIVE ELONGATION FACTOR COMPLEX MEMBER B"/>
    <property type="match status" value="1"/>
</dbReference>
<sequence length="642" mass="74917">MSSFDPDRYMLGNAGARRLGLLLGQSDPVTGITEIRQRYQVKVENIENVYPLLELSGTSRFNIHVGILEALRNKFIQVIETENWDHDKFTKFLSKSMGYLFIKEFRPVVLALLKKYPERVTKDIYEMLAQEPNIIHEAPIEIKRGLYERNKKMFKVSIQAQIVGYFKDQALGMQAREMRGIGVNDVLDRRINAAGLQYIINLVHENSVLFVELQNIVREWYKEYGLSKLCSFRFDFFMGMQKAGRIHMCKQDHSYNIIWYINGGIRKGLDAAAVSSINTYLAKYKKTSSREFSDVAMIFQDPIVYNVFSARIVDALKKYISEFFKKHTNKTAEESNIQKTVTMALSTLSKEKESTVKWLSLMVTFGSYAHKMLISRNFNMPEVDEEIYAIYYKKLLYWMYDDKVRELKTRQTMTAHLNADDEQDVPNSISSVLTFGEHELRILKRNDLARKVFCHYMLDRCEKSDIIALRRALNYFKMTMPTNDSDILHVEVYESTFQSLITLLIKHHRIRILSSEKWRGVIRMLITTPWKLTIHEMVIKLLIEFYNEDVSATLENSGSVEKLKQVREWSEIAASHYSQLGINRNDRTKIYYCYNLLVNKSNQCLNGLWCIKQEICPTVWDLGIEHGSATSHEDSHTIPMEF</sequence>
<reference evidence="1" key="1">
    <citation type="submission" date="2021-06" db="EMBL/GenBank/DDBJ databases">
        <authorList>
            <person name="Kallberg Y."/>
            <person name="Tangrot J."/>
            <person name="Rosling A."/>
        </authorList>
    </citation>
    <scope>NUCLEOTIDE SEQUENCE</scope>
    <source>
        <strain evidence="1">FL966</strain>
    </source>
</reference>
<name>A0A9N8WSA8_9GLOM</name>
<dbReference type="EMBL" id="CAJVQA010000883">
    <property type="protein sequence ID" value="CAG8494221.1"/>
    <property type="molecule type" value="Genomic_DNA"/>
</dbReference>
<dbReference type="PANTHER" id="PTHR13503:SF3">
    <property type="entry name" value="NEGATIVE ELONGATION FACTOR B"/>
    <property type="match status" value="1"/>
</dbReference>
<dbReference type="GO" id="GO:0034244">
    <property type="term" value="P:negative regulation of transcription elongation by RNA polymerase II"/>
    <property type="evidence" value="ECO:0007669"/>
    <property type="project" value="TreeGrafter"/>
</dbReference>
<dbReference type="Pfam" id="PF06209">
    <property type="entry name" value="COBRA1"/>
    <property type="match status" value="1"/>
</dbReference>
<gene>
    <name evidence="1" type="ORF">CPELLU_LOCUS2130</name>
</gene>
<evidence type="ECO:0000313" key="2">
    <source>
        <dbReference type="Proteomes" id="UP000789759"/>
    </source>
</evidence>
<dbReference type="InterPro" id="IPR010405">
    <property type="entry name" value="COBRA1"/>
</dbReference>
<evidence type="ECO:0000313" key="1">
    <source>
        <dbReference type="EMBL" id="CAG8494221.1"/>
    </source>
</evidence>
<organism evidence="1 2">
    <name type="scientific">Cetraspora pellucida</name>
    <dbReference type="NCBI Taxonomy" id="1433469"/>
    <lineage>
        <taxon>Eukaryota</taxon>
        <taxon>Fungi</taxon>
        <taxon>Fungi incertae sedis</taxon>
        <taxon>Mucoromycota</taxon>
        <taxon>Glomeromycotina</taxon>
        <taxon>Glomeromycetes</taxon>
        <taxon>Diversisporales</taxon>
        <taxon>Gigasporaceae</taxon>
        <taxon>Cetraspora</taxon>
    </lineage>
</organism>
<proteinExistence type="predicted"/>
<comment type="caution">
    <text evidence="1">The sequence shown here is derived from an EMBL/GenBank/DDBJ whole genome shotgun (WGS) entry which is preliminary data.</text>
</comment>
<dbReference type="AlphaFoldDB" id="A0A9N8WSA8"/>
<dbReference type="OrthoDB" id="5548359at2759"/>
<accession>A0A9N8WSA8</accession>
<keyword evidence="2" id="KW-1185">Reference proteome</keyword>